<sequence length="114" mass="12240">MLKGLGGLGDMAKMMKAAQDMQKRMGELQEEMHSMTVEGESGAGLVKAVASVKGELKSLDIDPSIFSGDDKEVVEDLILAAIKDAQAKASERAQAEMSRLTEELGLPKDMNLPF</sequence>
<dbReference type="SUPFAM" id="SSF82607">
    <property type="entry name" value="YbaB-like"/>
    <property type="match status" value="1"/>
</dbReference>
<feature type="compositionally biased region" description="Basic and acidic residues" evidence="4">
    <location>
        <begin position="92"/>
        <end position="106"/>
    </location>
</feature>
<dbReference type="Pfam" id="PF02575">
    <property type="entry name" value="YbaB_DNA_bd"/>
    <property type="match status" value="1"/>
</dbReference>
<proteinExistence type="inferred from homology"/>
<dbReference type="HAMAP" id="MF_00274">
    <property type="entry name" value="DNA_YbaB_EbfC"/>
    <property type="match status" value="1"/>
</dbReference>
<keyword evidence="1 2" id="KW-0238">DNA-binding</keyword>
<dbReference type="NCBIfam" id="TIGR00103">
    <property type="entry name" value="DNA_YbaB_EbfC"/>
    <property type="match status" value="1"/>
</dbReference>
<dbReference type="GO" id="GO:0003677">
    <property type="term" value="F:DNA binding"/>
    <property type="evidence" value="ECO:0007669"/>
    <property type="project" value="UniProtKB-UniRule"/>
</dbReference>
<name>A0A1I6DU84_9RHOB</name>
<evidence type="ECO:0000256" key="3">
    <source>
        <dbReference type="SAM" id="Coils"/>
    </source>
</evidence>
<keyword evidence="2" id="KW-0963">Cytoplasm</keyword>
<dbReference type="PANTHER" id="PTHR33449">
    <property type="entry name" value="NUCLEOID-ASSOCIATED PROTEIN YBAB"/>
    <property type="match status" value="1"/>
</dbReference>
<dbReference type="GO" id="GO:0005829">
    <property type="term" value="C:cytosol"/>
    <property type="evidence" value="ECO:0007669"/>
    <property type="project" value="TreeGrafter"/>
</dbReference>
<dbReference type="Proteomes" id="UP000199302">
    <property type="component" value="Unassembled WGS sequence"/>
</dbReference>
<accession>A0A1I6DU84</accession>
<keyword evidence="3" id="KW-0175">Coiled coil</keyword>
<gene>
    <name evidence="5" type="ORF">SAMN04515673_105148</name>
</gene>
<comment type="subunit">
    <text evidence="2">Homodimer.</text>
</comment>
<comment type="function">
    <text evidence="2">Binds to DNA and alters its conformation. May be involved in regulation of gene expression, nucleoid organization and DNA protection.</text>
</comment>
<dbReference type="PIRSF" id="PIRSF004555">
    <property type="entry name" value="UCP004555"/>
    <property type="match status" value="1"/>
</dbReference>
<dbReference type="AlphaFoldDB" id="A0A1I6DU84"/>
<dbReference type="STRING" id="871652.SAMN04515673_105148"/>
<dbReference type="OrthoDB" id="9803080at2"/>
<reference evidence="5 6" key="1">
    <citation type="submission" date="2016-10" db="EMBL/GenBank/DDBJ databases">
        <authorList>
            <person name="de Groot N.N."/>
        </authorList>
    </citation>
    <scope>NUCLEOTIDE SEQUENCE [LARGE SCALE GENOMIC DNA]</scope>
    <source>
        <strain evidence="6">KMM 9023,NRIC 0796,JCM 17311,KCTC 23692</strain>
    </source>
</reference>
<dbReference type="Gene3D" id="3.30.1310.10">
    <property type="entry name" value="Nucleoid-associated protein YbaB-like domain"/>
    <property type="match status" value="1"/>
</dbReference>
<evidence type="ECO:0000313" key="5">
    <source>
        <dbReference type="EMBL" id="SFR08917.1"/>
    </source>
</evidence>
<feature type="region of interest" description="Disordered" evidence="4">
    <location>
        <begin position="92"/>
        <end position="114"/>
    </location>
</feature>
<protein>
    <recommendedName>
        <fullName evidence="2">Nucleoid-associated protein SAMN04515673_105148</fullName>
    </recommendedName>
</protein>
<dbReference type="GO" id="GO:0043590">
    <property type="term" value="C:bacterial nucleoid"/>
    <property type="evidence" value="ECO:0007669"/>
    <property type="project" value="UniProtKB-UniRule"/>
</dbReference>
<comment type="subcellular location">
    <subcellularLocation>
        <location evidence="2">Cytoplasm</location>
        <location evidence="2">Nucleoid</location>
    </subcellularLocation>
</comment>
<dbReference type="EMBL" id="FOYI01000005">
    <property type="protein sequence ID" value="SFR08917.1"/>
    <property type="molecule type" value="Genomic_DNA"/>
</dbReference>
<comment type="similarity">
    <text evidence="2">Belongs to the YbaB/EbfC family.</text>
</comment>
<organism evidence="5 6">
    <name type="scientific">Poseidonocella sedimentorum</name>
    <dbReference type="NCBI Taxonomy" id="871652"/>
    <lineage>
        <taxon>Bacteria</taxon>
        <taxon>Pseudomonadati</taxon>
        <taxon>Pseudomonadota</taxon>
        <taxon>Alphaproteobacteria</taxon>
        <taxon>Rhodobacterales</taxon>
        <taxon>Roseobacteraceae</taxon>
        <taxon>Poseidonocella</taxon>
    </lineage>
</organism>
<evidence type="ECO:0000256" key="2">
    <source>
        <dbReference type="HAMAP-Rule" id="MF_00274"/>
    </source>
</evidence>
<evidence type="ECO:0000313" key="6">
    <source>
        <dbReference type="Proteomes" id="UP000199302"/>
    </source>
</evidence>
<dbReference type="InterPro" id="IPR004401">
    <property type="entry name" value="YbaB/EbfC"/>
</dbReference>
<evidence type="ECO:0000256" key="4">
    <source>
        <dbReference type="SAM" id="MobiDB-lite"/>
    </source>
</evidence>
<feature type="coiled-coil region" evidence="3">
    <location>
        <begin position="11"/>
        <end position="38"/>
    </location>
</feature>
<dbReference type="RefSeq" id="WP_092079637.1">
    <property type="nucleotide sequence ID" value="NZ_FOYI01000005.1"/>
</dbReference>
<dbReference type="InterPro" id="IPR036894">
    <property type="entry name" value="YbaB-like_sf"/>
</dbReference>
<evidence type="ECO:0000256" key="1">
    <source>
        <dbReference type="ARBA" id="ARBA00023125"/>
    </source>
</evidence>
<keyword evidence="6" id="KW-1185">Reference proteome</keyword>
<dbReference type="PANTHER" id="PTHR33449:SF1">
    <property type="entry name" value="NUCLEOID-ASSOCIATED PROTEIN YBAB"/>
    <property type="match status" value="1"/>
</dbReference>